<accession>A0A1F6CAV4</accession>
<dbReference type="PANTHER" id="PTHR23028:SF53">
    <property type="entry name" value="ACYL_TRANSF_3 DOMAIN-CONTAINING PROTEIN"/>
    <property type="match status" value="1"/>
</dbReference>
<feature type="transmembrane region" description="Helical" evidence="1">
    <location>
        <begin position="346"/>
        <end position="364"/>
    </location>
</feature>
<dbReference type="PANTHER" id="PTHR23028">
    <property type="entry name" value="ACETYLTRANSFERASE"/>
    <property type="match status" value="1"/>
</dbReference>
<keyword evidence="1" id="KW-1133">Transmembrane helix</keyword>
<feature type="transmembrane region" description="Helical" evidence="1">
    <location>
        <begin position="136"/>
        <end position="154"/>
    </location>
</feature>
<keyword evidence="1" id="KW-0812">Transmembrane</keyword>
<keyword evidence="1" id="KW-0472">Membrane</keyword>
<feature type="transmembrane region" description="Helical" evidence="1">
    <location>
        <begin position="384"/>
        <end position="400"/>
    </location>
</feature>
<evidence type="ECO:0000313" key="3">
    <source>
        <dbReference type="EMBL" id="OGG46092.1"/>
    </source>
</evidence>
<sequence>MFMKITLESQDSERVQGADRLAAQVEAPSFRHSTDKQAVEKEGVMTGPYDRTEALARPERGVVDGAKALMLRVRTWRLSGSFNPLCIETQYRDFFTSTFFHNLDWLRGISILLVLFHHVPSLDGSILRTLQMNGRYGVALFFSISGFLICSLLLREEEKNGRINLIHFYIRRSLRLFPLYYTVLFLYVILVFVFDQFSPENQMLFKRRLISHLFYFSNLTTVLATGPFFFSWSLAVEEQFYLGFSQLMRWFNRRHLILLLAGALFSKILVFNVGWISEDDPDLVWKMVFSYREPILMGVLLAFALHTRQGFWVFKSFLSRPFILGLIGLTTVIMLLTMQFCHETALTSQALYLLMTAFIGGCAIRPNIPALGNRLLNHIGKMSYGIYLLHVLVIVAVKTLISVDPWVVFCLSAAGVVILESLVYRYFEYPILKYKSKFSKT</sequence>
<feature type="transmembrane region" description="Helical" evidence="1">
    <location>
        <begin position="256"/>
        <end position="275"/>
    </location>
</feature>
<protein>
    <recommendedName>
        <fullName evidence="2">Acyltransferase 3 domain-containing protein</fullName>
    </recommendedName>
</protein>
<comment type="caution">
    <text evidence="3">The sequence shown here is derived from an EMBL/GenBank/DDBJ whole genome shotgun (WGS) entry which is preliminary data.</text>
</comment>
<dbReference type="Pfam" id="PF01757">
    <property type="entry name" value="Acyl_transf_3"/>
    <property type="match status" value="1"/>
</dbReference>
<evidence type="ECO:0000256" key="1">
    <source>
        <dbReference type="SAM" id="Phobius"/>
    </source>
</evidence>
<dbReference type="InterPro" id="IPR050879">
    <property type="entry name" value="Acyltransferase_3"/>
</dbReference>
<gene>
    <name evidence="3" type="ORF">A3F84_09920</name>
</gene>
<feature type="transmembrane region" description="Helical" evidence="1">
    <location>
        <begin position="321"/>
        <end position="340"/>
    </location>
</feature>
<dbReference type="AlphaFoldDB" id="A0A1F6CAV4"/>
<dbReference type="GO" id="GO:0000271">
    <property type="term" value="P:polysaccharide biosynthetic process"/>
    <property type="evidence" value="ECO:0007669"/>
    <property type="project" value="TreeGrafter"/>
</dbReference>
<feature type="transmembrane region" description="Helical" evidence="1">
    <location>
        <begin position="174"/>
        <end position="194"/>
    </location>
</feature>
<feature type="transmembrane region" description="Helical" evidence="1">
    <location>
        <begin position="406"/>
        <end position="427"/>
    </location>
</feature>
<feature type="transmembrane region" description="Helical" evidence="1">
    <location>
        <begin position="214"/>
        <end position="235"/>
    </location>
</feature>
<proteinExistence type="predicted"/>
<dbReference type="InterPro" id="IPR002656">
    <property type="entry name" value="Acyl_transf_3_dom"/>
</dbReference>
<feature type="domain" description="Acyltransferase 3" evidence="2">
    <location>
        <begin position="101"/>
        <end position="424"/>
    </location>
</feature>
<dbReference type="GO" id="GO:0016020">
    <property type="term" value="C:membrane"/>
    <property type="evidence" value="ECO:0007669"/>
    <property type="project" value="TreeGrafter"/>
</dbReference>
<name>A0A1F6CAV4_HANXR</name>
<dbReference type="EMBL" id="MFKF01000343">
    <property type="protein sequence ID" value="OGG46092.1"/>
    <property type="molecule type" value="Genomic_DNA"/>
</dbReference>
<reference evidence="3 4" key="1">
    <citation type="journal article" date="2016" name="Nat. Commun.">
        <title>Thousands of microbial genomes shed light on interconnected biogeochemical processes in an aquifer system.</title>
        <authorList>
            <person name="Anantharaman K."/>
            <person name="Brown C.T."/>
            <person name="Hug L.A."/>
            <person name="Sharon I."/>
            <person name="Castelle C.J."/>
            <person name="Probst A.J."/>
            <person name="Thomas B.C."/>
            <person name="Singh A."/>
            <person name="Wilkins M.J."/>
            <person name="Karaoz U."/>
            <person name="Brodie E.L."/>
            <person name="Williams K.H."/>
            <person name="Hubbard S.S."/>
            <person name="Banfield J.F."/>
        </authorList>
    </citation>
    <scope>NUCLEOTIDE SEQUENCE [LARGE SCALE GENOMIC DNA]</scope>
    <source>
        <strain evidence="4">RIFCSPLOWO2_12_FULL_64_10</strain>
    </source>
</reference>
<organism evidence="3 4">
    <name type="scientific">Handelsmanbacteria sp. (strain RIFCSPLOWO2_12_FULL_64_10)</name>
    <dbReference type="NCBI Taxonomy" id="1817868"/>
    <lineage>
        <taxon>Bacteria</taxon>
        <taxon>Candidatus Handelsmaniibacteriota</taxon>
    </lineage>
</organism>
<evidence type="ECO:0000259" key="2">
    <source>
        <dbReference type="Pfam" id="PF01757"/>
    </source>
</evidence>
<dbReference type="GO" id="GO:0016747">
    <property type="term" value="F:acyltransferase activity, transferring groups other than amino-acyl groups"/>
    <property type="evidence" value="ECO:0007669"/>
    <property type="project" value="InterPro"/>
</dbReference>
<evidence type="ECO:0000313" key="4">
    <source>
        <dbReference type="Proteomes" id="UP000178606"/>
    </source>
</evidence>
<dbReference type="Proteomes" id="UP000178606">
    <property type="component" value="Unassembled WGS sequence"/>
</dbReference>